<protein>
    <submittedName>
        <fullName evidence="2">Uncharacterized protein</fullName>
    </submittedName>
</protein>
<dbReference type="PANTHER" id="PTHR46423:SF1">
    <property type="entry name" value="RNA POLYMERASE II-ASSOCIATED PROTEIN 3"/>
    <property type="match status" value="1"/>
</dbReference>
<dbReference type="Gene3D" id="1.25.40.10">
    <property type="entry name" value="Tetratricopeptide repeat domain"/>
    <property type="match status" value="1"/>
</dbReference>
<dbReference type="EMBL" id="JAPWTJ010002655">
    <property type="protein sequence ID" value="KAJ8965196.1"/>
    <property type="molecule type" value="Genomic_DNA"/>
</dbReference>
<accession>A0ABQ9ITG3</accession>
<sequence>MNPILLQKQLRDNATDLQEYYKDLKEWGSPWDEKKQRRENPMKLVPNNKVRKIDKPRKKSINKEIVKKASATKIGVTDYAAWEKFDADAECEKLENDVYDDSELSDELSEKQDQALIEKEKGNKFVHQQKWDEAIKCYTKAIECYSFDPIFLC</sequence>
<comment type="caution">
    <text evidence="2">The sequence shown here is derived from an EMBL/GenBank/DDBJ whole genome shotgun (WGS) entry which is preliminary data.</text>
</comment>
<dbReference type="Proteomes" id="UP001162164">
    <property type="component" value="Unassembled WGS sequence"/>
</dbReference>
<evidence type="ECO:0000313" key="3">
    <source>
        <dbReference type="Proteomes" id="UP001162164"/>
    </source>
</evidence>
<dbReference type="InterPro" id="IPR051966">
    <property type="entry name" value="RPAP3"/>
</dbReference>
<reference evidence="2" key="1">
    <citation type="journal article" date="2023" name="Insect Mol. Biol.">
        <title>Genome sequencing provides insights into the evolution of gene families encoding plant cell wall-degrading enzymes in longhorned beetles.</title>
        <authorList>
            <person name="Shin N.R."/>
            <person name="Okamura Y."/>
            <person name="Kirsch R."/>
            <person name="Pauchet Y."/>
        </authorList>
    </citation>
    <scope>NUCLEOTIDE SEQUENCE</scope>
    <source>
        <strain evidence="2">MMC_N1</strain>
    </source>
</reference>
<evidence type="ECO:0000313" key="2">
    <source>
        <dbReference type="EMBL" id="KAJ8965196.1"/>
    </source>
</evidence>
<dbReference type="SUPFAM" id="SSF48452">
    <property type="entry name" value="TPR-like"/>
    <property type="match status" value="1"/>
</dbReference>
<keyword evidence="1" id="KW-0802">TPR repeat</keyword>
<dbReference type="InterPro" id="IPR011990">
    <property type="entry name" value="TPR-like_helical_dom_sf"/>
</dbReference>
<proteinExistence type="predicted"/>
<keyword evidence="3" id="KW-1185">Reference proteome</keyword>
<name>A0ABQ9ITG3_9CUCU</name>
<gene>
    <name evidence="2" type="ORF">NQ317_013348</name>
</gene>
<evidence type="ECO:0000256" key="1">
    <source>
        <dbReference type="ARBA" id="ARBA00022803"/>
    </source>
</evidence>
<organism evidence="2 3">
    <name type="scientific">Molorchus minor</name>
    <dbReference type="NCBI Taxonomy" id="1323400"/>
    <lineage>
        <taxon>Eukaryota</taxon>
        <taxon>Metazoa</taxon>
        <taxon>Ecdysozoa</taxon>
        <taxon>Arthropoda</taxon>
        <taxon>Hexapoda</taxon>
        <taxon>Insecta</taxon>
        <taxon>Pterygota</taxon>
        <taxon>Neoptera</taxon>
        <taxon>Endopterygota</taxon>
        <taxon>Coleoptera</taxon>
        <taxon>Polyphaga</taxon>
        <taxon>Cucujiformia</taxon>
        <taxon>Chrysomeloidea</taxon>
        <taxon>Cerambycidae</taxon>
        <taxon>Lamiinae</taxon>
        <taxon>Monochamini</taxon>
        <taxon>Molorchus</taxon>
    </lineage>
</organism>
<dbReference type="PANTHER" id="PTHR46423">
    <property type="entry name" value="RNA POLYMERASE II-ASSOCIATED PROTEIN 3"/>
    <property type="match status" value="1"/>
</dbReference>